<dbReference type="PIRSF" id="PIRSF034934">
    <property type="entry name" value="AbiF_AbiD"/>
    <property type="match status" value="1"/>
</dbReference>
<gene>
    <name evidence="1" type="ORF">EII34_10165</name>
</gene>
<comment type="caution">
    <text evidence="1">The sequence shown here is derived from an EMBL/GenBank/DDBJ whole genome shotgun (WGS) entry which is preliminary data.</text>
</comment>
<evidence type="ECO:0000313" key="1">
    <source>
        <dbReference type="EMBL" id="RRD04419.1"/>
    </source>
</evidence>
<sequence>MEYTKPWLSYDQQVDLLVQRGVEVSDREVAKRVLQNVGYYRLSGYLFPFREDPLGETGHEEGRSPERYREGTNMVQVVALLDFDRRLRLLVLEAVERIEVALRAKVGYFLGGRDPFVYEDPSIFTEAFLKPEYKEGRGVVTSQHYDWLGKVGLCRERSKEDFIGHFRDKYENRIPIWVLTEVLELGHLSSLCKGLRNDLATQISVSLGAPTKKFLISWIACMNHVRNIAAHHARLFNRGLVTAPKRPSPDEIPLLAHLRSDQAPKKFGSYSALAVMAYLLREVDSEGDWAKRVVKHLSQFPSGNGLEVRSMGIADGWLEERLWQG</sequence>
<name>A0A3P1T4W6_9ACTN</name>
<dbReference type="EMBL" id="RQZG01000011">
    <property type="protein sequence ID" value="RRD04419.1"/>
    <property type="molecule type" value="Genomic_DNA"/>
</dbReference>
<proteinExistence type="predicted"/>
<dbReference type="AlphaFoldDB" id="A0A3P1T4W6"/>
<dbReference type="Proteomes" id="UP000280819">
    <property type="component" value="Unassembled WGS sequence"/>
</dbReference>
<dbReference type="InterPro" id="IPR017034">
    <property type="entry name" value="Abi_system_AbiD/AbiF"/>
</dbReference>
<dbReference type="InterPro" id="IPR011664">
    <property type="entry name" value="Abi_system_AbiD/AbiF-like"/>
</dbReference>
<organism evidence="1 2">
    <name type="scientific">Arachnia propionica</name>
    <dbReference type="NCBI Taxonomy" id="1750"/>
    <lineage>
        <taxon>Bacteria</taxon>
        <taxon>Bacillati</taxon>
        <taxon>Actinomycetota</taxon>
        <taxon>Actinomycetes</taxon>
        <taxon>Propionibacteriales</taxon>
        <taxon>Propionibacteriaceae</taxon>
        <taxon>Arachnia</taxon>
    </lineage>
</organism>
<dbReference type="RefSeq" id="WP_124845049.1">
    <property type="nucleotide sequence ID" value="NZ_RQZG01000011.1"/>
</dbReference>
<reference evidence="1 2" key="1">
    <citation type="submission" date="2018-11" db="EMBL/GenBank/DDBJ databases">
        <title>Genomes From Bacteria Associated with the Canine Oral Cavity: a Test Case for Automated Genome-Based Taxonomic Assignment.</title>
        <authorList>
            <person name="Coil D.A."/>
            <person name="Jospin G."/>
            <person name="Darling A.E."/>
            <person name="Wallis C."/>
            <person name="Davis I.J."/>
            <person name="Harris S."/>
            <person name="Eisen J.A."/>
            <person name="Holcombe L.J."/>
            <person name="O'Flynn C."/>
        </authorList>
    </citation>
    <scope>NUCLEOTIDE SEQUENCE [LARGE SCALE GENOMIC DNA]</scope>
    <source>
        <strain evidence="1 2">OH887_COT-365</strain>
    </source>
</reference>
<evidence type="ECO:0000313" key="2">
    <source>
        <dbReference type="Proteomes" id="UP000280819"/>
    </source>
</evidence>
<accession>A0A3P1T4W6</accession>
<dbReference type="Pfam" id="PF07751">
    <property type="entry name" value="Abi_2"/>
    <property type="match status" value="1"/>
</dbReference>
<protein>
    <submittedName>
        <fullName evidence="1">Abi family protein</fullName>
    </submittedName>
</protein>
<dbReference type="OrthoDB" id="5363652at2"/>